<dbReference type="CDD" id="cd00761">
    <property type="entry name" value="Glyco_tranf_GTA_type"/>
    <property type="match status" value="1"/>
</dbReference>
<dbReference type="Pfam" id="PF00535">
    <property type="entry name" value="Glycos_transf_2"/>
    <property type="match status" value="1"/>
</dbReference>
<accession>A0AAF1KGX1</accession>
<dbReference type="SUPFAM" id="SSF53448">
    <property type="entry name" value="Nucleotide-diphospho-sugar transferases"/>
    <property type="match status" value="1"/>
</dbReference>
<dbReference type="Proteomes" id="UP000249499">
    <property type="component" value="Plasmid pRt1078"/>
</dbReference>
<dbReference type="RefSeq" id="WP_111219171.1">
    <property type="nucleotide sequence ID" value="NZ_CP117256.1"/>
</dbReference>
<dbReference type="InterPro" id="IPR001173">
    <property type="entry name" value="Glyco_trans_2-like"/>
</dbReference>
<evidence type="ECO:0000313" key="3">
    <source>
        <dbReference type="Proteomes" id="UP000249499"/>
    </source>
</evidence>
<dbReference type="InterPro" id="IPR029044">
    <property type="entry name" value="Nucleotide-diphossugar_trans"/>
</dbReference>
<keyword evidence="3" id="KW-1185">Reference proteome</keyword>
<name>A0AAF1KGX1_9HYPH</name>
<reference evidence="2 3" key="1">
    <citation type="journal article" date="2018" name="Sci. Rep.">
        <title>Rhizobium tumorigenes sp. nov., a novel plant tumorigenic bacterium isolated from cane gall tumors on thornless blackberry.</title>
        <authorList>
            <person name="Kuzmanovi N."/>
            <person name="Smalla K."/>
            <person name="Gronow S."/>
            <person name="PuBawska J."/>
        </authorList>
    </citation>
    <scope>NUCLEOTIDE SEQUENCE [LARGE SCALE GENOMIC DNA]</scope>
    <source>
        <strain evidence="2 3">1078</strain>
    </source>
</reference>
<proteinExistence type="predicted"/>
<evidence type="ECO:0000259" key="1">
    <source>
        <dbReference type="Pfam" id="PF00535"/>
    </source>
</evidence>
<gene>
    <name evidence="2" type="ORF">PR017_19475</name>
</gene>
<dbReference type="KEGG" id="rtu:PR017_19475"/>
<sequence>MLTAIVIPCLNERDLIPATAASLGFGEGPPPKDTILVLVDNGSKDGTLAVLKEIQQRAGVGLVFVGEESNRGYVPPRAKGNEIATMVADARNIKPDRLLILQADADTRYSDHYVRAFQTAASNEKRSAMFEGTTAVPHRFLDGHPGFQRLADRVDADMARYLVGEDLDVIVDDKVAGYTLSSYQQWGGFRRDYSADGNEIHAETSRLFMRAKGRGAVRVRIPDAEATPSRRKILRNPIRHFATAGFPRDETWWRRWSNAYDGPRDLAAFEGGGAFGILKSVIKAREAHLLGLFSLLPLLVEESMGRGNILEPDNLHPLVRQKLSTNGRSVARTNISAIFDFVRCAVDEWARAKFGIDPPEQL</sequence>
<dbReference type="EMBL" id="CP117256">
    <property type="protein sequence ID" value="WFR98057.1"/>
    <property type="molecule type" value="Genomic_DNA"/>
</dbReference>
<protein>
    <submittedName>
        <fullName evidence="2">Glycosyltransferase family A protein</fullName>
    </submittedName>
</protein>
<evidence type="ECO:0000313" key="2">
    <source>
        <dbReference type="EMBL" id="WFR98057.1"/>
    </source>
</evidence>
<organism evidence="2 3">
    <name type="scientific">Rhizobium tumorigenes</name>
    <dbReference type="NCBI Taxonomy" id="2041385"/>
    <lineage>
        <taxon>Bacteria</taxon>
        <taxon>Pseudomonadati</taxon>
        <taxon>Pseudomonadota</taxon>
        <taxon>Alphaproteobacteria</taxon>
        <taxon>Hyphomicrobiales</taxon>
        <taxon>Rhizobiaceae</taxon>
        <taxon>Rhizobium/Agrobacterium group</taxon>
        <taxon>Rhizobium</taxon>
    </lineage>
</organism>
<dbReference type="Gene3D" id="3.90.550.10">
    <property type="entry name" value="Spore Coat Polysaccharide Biosynthesis Protein SpsA, Chain A"/>
    <property type="match status" value="1"/>
</dbReference>
<geneLocation type="plasmid" evidence="2 3">
    <name>pRt1078</name>
</geneLocation>
<reference evidence="3" key="2">
    <citation type="journal article" date="2023" name="MicrobiologyOpen">
        <title>Genomics of the tumorigenes clade of the family Rhizobiaceae and description of Rhizobium rhododendri sp. nov.</title>
        <authorList>
            <person name="Kuzmanovic N."/>
            <person name="diCenzo G.C."/>
            <person name="Bunk B."/>
            <person name="Sproeer C."/>
            <person name="Fruehling A."/>
            <person name="Neumann-Schaal M."/>
            <person name="Overmann J."/>
            <person name="Smalla K."/>
        </authorList>
    </citation>
    <scope>NUCLEOTIDE SEQUENCE [LARGE SCALE GENOMIC DNA]</scope>
    <source>
        <strain evidence="3">1078</strain>
        <plasmid evidence="3">pRt1078</plasmid>
    </source>
</reference>
<keyword evidence="2" id="KW-0614">Plasmid</keyword>
<feature type="domain" description="Glycosyltransferase 2-like" evidence="1">
    <location>
        <begin position="5"/>
        <end position="123"/>
    </location>
</feature>
<dbReference type="AlphaFoldDB" id="A0AAF1KGX1"/>